<protein>
    <submittedName>
        <fullName evidence="1">Uncharacterized protein</fullName>
    </submittedName>
</protein>
<accession>A0A1Q3DLB2</accession>
<gene>
    <name evidence="1" type="ORF">SCV_132</name>
</gene>
<sequence length="478" mass="54190">MTITVRDINFYRFASVLALRAKHASLTLNSIPVSINAEIGYGGARLMDVRWTGFETISMLCDCLFYCSDNVKLRLVGSSAGNIIIYSLAMVLGMKGVCCGFDTKNPQRRGRSLRRDIFKRATGLVIPEDVECVCECVRRISDLLLEVVAIQEHPAWHNNDSEGSNISNIKFTSRHELSTEIIKELFEGKETAESILSSIGKGTAASGFSDLYIEAPVQYVLNMYRAIDGLEGRVGALYLISRFMILFCAKWYDMESVETLRGRCGLYIGAKKSSGNEGYIFSDIIDDVPLYRLPLGQNKTDIIMEDVDTFNMGMDMLMDSIDVREIIRDASMVTRVVEAVWSEELRRLRVRTNATFLDVENWRWSGRISSPRIFDHGDFEIMSREQTTTDIMTNNKGGTLPDFEAMVIRSASREFTPTPLCWNYIFEISPQSKHLFPLERVSVIFEASTPQISDWQLKVLHKRNGRNVFVFGTRAHEI</sequence>
<reference evidence="1" key="1">
    <citation type="submission" date="2017-01" db="EMBL/GenBank/DDBJ databases">
        <title>Draft genome sequence of uncultured bacilliform virus purified from snow crab.</title>
        <authorList>
            <person name="Takano T."/>
        </authorList>
    </citation>
    <scope>NUCLEOTIDE SEQUENCE</scope>
    <source>
        <strain evidence="1">Isolate_1</strain>
    </source>
</reference>
<name>A0A1Q3DLB2_9VIRU</name>
<comment type="caution">
    <text evidence="1">The sequence shown here is derived from an EMBL/GenBank/DDBJ whole genome shotgun (WGS) entry which is preliminary data.</text>
</comment>
<evidence type="ECO:0000313" key="1">
    <source>
        <dbReference type="EMBL" id="GAV93252.1"/>
    </source>
</evidence>
<dbReference type="EMBL" id="BDLS01000002">
    <property type="protein sequence ID" value="GAV93252.1"/>
    <property type="molecule type" value="Genomic_DNA"/>
</dbReference>
<proteinExistence type="predicted"/>
<organism evidence="1">
    <name type="scientific">Chionoecetes opilio bacilliform virus</name>
    <dbReference type="NCBI Taxonomy" id="1825681"/>
    <lineage>
        <taxon>Viruses</taxon>
        <taxon>Viruses incertae sedis</taxon>
        <taxon>Naldaviricetes</taxon>
        <taxon>Nimaviridae</taxon>
    </lineage>
</organism>